<dbReference type="Pfam" id="PF02687">
    <property type="entry name" value="FtsX"/>
    <property type="match status" value="1"/>
</dbReference>
<feature type="domain" description="ABC3 transporter permease C-terminal" evidence="12">
    <location>
        <begin position="238"/>
        <end position="349"/>
    </location>
</feature>
<proteinExistence type="inferred from homology"/>
<comment type="similarity">
    <text evidence="2">Belongs to the ABC-4 integral membrane protein family. HrtB subfamily.</text>
</comment>
<feature type="transmembrane region" description="Helical" evidence="11">
    <location>
        <begin position="279"/>
        <end position="310"/>
    </location>
</feature>
<protein>
    <recommendedName>
        <fullName evidence="4">Putative hemin transport system permease protein HrtB</fullName>
    </recommendedName>
</protein>
<dbReference type="eggNOG" id="COG0577">
    <property type="taxonomic scope" value="Bacteria"/>
</dbReference>
<evidence type="ECO:0000256" key="4">
    <source>
        <dbReference type="ARBA" id="ARBA00016962"/>
    </source>
</evidence>
<accession>A0A0R1RDM3</accession>
<sequence>MYLGLKEMRYEKLRYSLLTGVMVLIALVVFILAGLAGGLSQGNRLAVDQWQAKYVYLNKDANKNIMASQLTTDATNDVKGKQVANIALDSTVVRKIGSNNKIDISALGTANNSFIMPKVTSGHKVQRDNQIIISQNLKDQGIKIGDKVRLGSNDTKLTVVGSYGKSTYSIAPTMYMNLATLAKIKAAGTPVTKPLGINAIITKDSQLSGNKHNLQRLPINDFIQNLPGYSAEQTTLNTMIYFLFAMSLAIIGIFMYVLTLQKQSLFGVLKVEGIGTRHILASVVTQAAVMSVISVAIGLLITIGIGAIAPTGMPFALNYPQLGIYAISLILASILGSLLSWRTIAKINPVTAIK</sequence>
<keyword evidence="8 11" id="KW-1133">Transmembrane helix</keyword>
<organism evidence="13 14">
    <name type="scientific">Furfurilactobacillus rossiae DSM 15814</name>
    <dbReference type="NCBI Taxonomy" id="1114972"/>
    <lineage>
        <taxon>Bacteria</taxon>
        <taxon>Bacillati</taxon>
        <taxon>Bacillota</taxon>
        <taxon>Bacilli</taxon>
        <taxon>Lactobacillales</taxon>
        <taxon>Lactobacillaceae</taxon>
        <taxon>Furfurilactobacillus</taxon>
    </lineage>
</organism>
<evidence type="ECO:0000313" key="14">
    <source>
        <dbReference type="Proteomes" id="UP000051999"/>
    </source>
</evidence>
<comment type="subcellular location">
    <subcellularLocation>
        <location evidence="1">Cell membrane</location>
        <topology evidence="1">Multi-pass membrane protein</topology>
    </subcellularLocation>
</comment>
<dbReference type="EMBL" id="AZFF01000021">
    <property type="protein sequence ID" value="KRL53348.1"/>
    <property type="molecule type" value="Genomic_DNA"/>
</dbReference>
<comment type="caution">
    <text evidence="13">The sequence shown here is derived from an EMBL/GenBank/DDBJ whole genome shotgun (WGS) entry which is preliminary data.</text>
</comment>
<comment type="function">
    <text evidence="10">Part of the ABC transporter complex hrt involved in hemin import. Responsible for the translocation of the substrate across the membrane.</text>
</comment>
<dbReference type="AlphaFoldDB" id="A0A0R1RDM3"/>
<feature type="transmembrane region" description="Helical" evidence="11">
    <location>
        <begin position="239"/>
        <end position="258"/>
    </location>
</feature>
<dbReference type="Proteomes" id="UP000051999">
    <property type="component" value="Unassembled WGS sequence"/>
</dbReference>
<feature type="transmembrane region" description="Helical" evidence="11">
    <location>
        <begin position="15"/>
        <end position="39"/>
    </location>
</feature>
<evidence type="ECO:0000256" key="3">
    <source>
        <dbReference type="ARBA" id="ARBA00011131"/>
    </source>
</evidence>
<evidence type="ECO:0000313" key="13">
    <source>
        <dbReference type="EMBL" id="KRL53348.1"/>
    </source>
</evidence>
<evidence type="ECO:0000256" key="5">
    <source>
        <dbReference type="ARBA" id="ARBA00022448"/>
    </source>
</evidence>
<keyword evidence="5" id="KW-0813">Transport</keyword>
<evidence type="ECO:0000256" key="8">
    <source>
        <dbReference type="ARBA" id="ARBA00022989"/>
    </source>
</evidence>
<dbReference type="STRING" id="1114972.FD35_GL001343"/>
<keyword evidence="6" id="KW-1003">Cell membrane</keyword>
<dbReference type="OrthoDB" id="384327at2"/>
<evidence type="ECO:0000256" key="10">
    <source>
        <dbReference type="ARBA" id="ARBA00024973"/>
    </source>
</evidence>
<comment type="subunit">
    <text evidence="3">The complex is composed of two ATP-binding proteins (HrtA), two transmembrane proteins (HrtB) and a solute-binding protein.</text>
</comment>
<evidence type="ECO:0000256" key="1">
    <source>
        <dbReference type="ARBA" id="ARBA00004651"/>
    </source>
</evidence>
<dbReference type="InterPro" id="IPR051125">
    <property type="entry name" value="ABC-4/HrtB_transporter"/>
</dbReference>
<gene>
    <name evidence="13" type="ORF">FD35_GL001343</name>
</gene>
<evidence type="ECO:0000256" key="9">
    <source>
        <dbReference type="ARBA" id="ARBA00023136"/>
    </source>
</evidence>
<feature type="transmembrane region" description="Helical" evidence="11">
    <location>
        <begin position="322"/>
        <end position="341"/>
    </location>
</feature>
<dbReference type="PATRIC" id="fig|1114972.6.peg.1361"/>
<evidence type="ECO:0000256" key="6">
    <source>
        <dbReference type="ARBA" id="ARBA00022475"/>
    </source>
</evidence>
<dbReference type="PANTHER" id="PTHR43738:SF1">
    <property type="entry name" value="HEMIN TRANSPORT SYSTEM PERMEASE PROTEIN HRTB-RELATED"/>
    <property type="match status" value="1"/>
</dbReference>
<keyword evidence="7 11" id="KW-0812">Transmembrane</keyword>
<dbReference type="RefSeq" id="WP_017263008.1">
    <property type="nucleotide sequence ID" value="NZ_AUAW01000010.1"/>
</dbReference>
<evidence type="ECO:0000259" key="12">
    <source>
        <dbReference type="Pfam" id="PF02687"/>
    </source>
</evidence>
<keyword evidence="14" id="KW-1185">Reference proteome</keyword>
<dbReference type="InterPro" id="IPR003838">
    <property type="entry name" value="ABC3_permease_C"/>
</dbReference>
<reference evidence="13 14" key="1">
    <citation type="journal article" date="2015" name="Genome Announc.">
        <title>Expanding the biotechnology potential of lactobacilli through comparative genomics of 213 strains and associated genera.</title>
        <authorList>
            <person name="Sun Z."/>
            <person name="Harris H.M."/>
            <person name="McCann A."/>
            <person name="Guo C."/>
            <person name="Argimon S."/>
            <person name="Zhang W."/>
            <person name="Yang X."/>
            <person name="Jeffery I.B."/>
            <person name="Cooney J.C."/>
            <person name="Kagawa T.F."/>
            <person name="Liu W."/>
            <person name="Song Y."/>
            <person name="Salvetti E."/>
            <person name="Wrobel A."/>
            <person name="Rasinkangas P."/>
            <person name="Parkhill J."/>
            <person name="Rea M.C."/>
            <person name="O'Sullivan O."/>
            <person name="Ritari J."/>
            <person name="Douillard F.P."/>
            <person name="Paul Ross R."/>
            <person name="Yang R."/>
            <person name="Briner A.E."/>
            <person name="Felis G.E."/>
            <person name="de Vos W.M."/>
            <person name="Barrangou R."/>
            <person name="Klaenhammer T.R."/>
            <person name="Caufield P.W."/>
            <person name="Cui Y."/>
            <person name="Zhang H."/>
            <person name="O'Toole P.W."/>
        </authorList>
    </citation>
    <scope>NUCLEOTIDE SEQUENCE [LARGE SCALE GENOMIC DNA]</scope>
    <source>
        <strain evidence="13 14">DSM 15814</strain>
    </source>
</reference>
<dbReference type="GO" id="GO:0005886">
    <property type="term" value="C:plasma membrane"/>
    <property type="evidence" value="ECO:0007669"/>
    <property type="project" value="UniProtKB-SubCell"/>
</dbReference>
<evidence type="ECO:0000256" key="11">
    <source>
        <dbReference type="SAM" id="Phobius"/>
    </source>
</evidence>
<keyword evidence="9 11" id="KW-0472">Membrane</keyword>
<dbReference type="PANTHER" id="PTHR43738">
    <property type="entry name" value="ABC TRANSPORTER, MEMBRANE PROTEIN"/>
    <property type="match status" value="1"/>
</dbReference>
<name>A0A0R1RDM3_9LACO</name>
<evidence type="ECO:0000256" key="7">
    <source>
        <dbReference type="ARBA" id="ARBA00022692"/>
    </source>
</evidence>
<evidence type="ECO:0000256" key="2">
    <source>
        <dbReference type="ARBA" id="ARBA00008697"/>
    </source>
</evidence>